<name>A0ABV2F3V3_9BACL</name>
<evidence type="ECO:0000313" key="1">
    <source>
        <dbReference type="EMBL" id="MET3546428.1"/>
    </source>
</evidence>
<sequence>MPTFDSMQVTGNATIEQDMQVNGNATIGTDMQVNGNETVMQNFNVMGNETIAGSLQVNGSQTVSGNIGAGSTVSALFRMVTQSQSTVPAGGFTSQQVRFYPAILPGQPGLVLKGTDGNNYVMFVDVSSGTPTLALMRA</sequence>
<keyword evidence="2" id="KW-1185">Reference proteome</keyword>
<dbReference type="SUPFAM" id="SSF51161">
    <property type="entry name" value="Trimeric LpxA-like enzymes"/>
    <property type="match status" value="1"/>
</dbReference>
<accession>A0ABV2F3V3</accession>
<proteinExistence type="predicted"/>
<dbReference type="InterPro" id="IPR011004">
    <property type="entry name" value="Trimer_LpxA-like_sf"/>
</dbReference>
<gene>
    <name evidence="1" type="ORF">ABID47_003044</name>
</gene>
<organism evidence="1 2">
    <name type="scientific">Paenibacillus favisporus</name>
    <dbReference type="NCBI Taxonomy" id="221028"/>
    <lineage>
        <taxon>Bacteria</taxon>
        <taxon>Bacillati</taxon>
        <taxon>Bacillota</taxon>
        <taxon>Bacilli</taxon>
        <taxon>Bacillales</taxon>
        <taxon>Paenibacillaceae</taxon>
        <taxon>Paenibacillus</taxon>
    </lineage>
</organism>
<reference evidence="1 2" key="1">
    <citation type="submission" date="2024-06" db="EMBL/GenBank/DDBJ databases">
        <title>Genomic Encyclopedia of Type Strains, Phase IV (KMG-IV): sequencing the most valuable type-strain genomes for metagenomic binning, comparative biology and taxonomic classification.</title>
        <authorList>
            <person name="Goeker M."/>
        </authorList>
    </citation>
    <scope>NUCLEOTIDE SEQUENCE [LARGE SCALE GENOMIC DNA]</scope>
    <source>
        <strain evidence="1 2">DSM 17253</strain>
    </source>
</reference>
<comment type="caution">
    <text evidence="1">The sequence shown here is derived from an EMBL/GenBank/DDBJ whole genome shotgun (WGS) entry which is preliminary data.</text>
</comment>
<dbReference type="RefSeq" id="WP_354497834.1">
    <property type="nucleotide sequence ID" value="NZ_JBEPLV010000003.1"/>
</dbReference>
<evidence type="ECO:0000313" key="2">
    <source>
        <dbReference type="Proteomes" id="UP001549098"/>
    </source>
</evidence>
<protein>
    <submittedName>
        <fullName evidence="1">Uncharacterized protein</fullName>
    </submittedName>
</protein>
<dbReference type="EMBL" id="JBEPLV010000003">
    <property type="protein sequence ID" value="MET3546428.1"/>
    <property type="molecule type" value="Genomic_DNA"/>
</dbReference>
<dbReference type="Proteomes" id="UP001549098">
    <property type="component" value="Unassembled WGS sequence"/>
</dbReference>